<evidence type="ECO:0000256" key="15">
    <source>
        <dbReference type="ARBA" id="ARBA00023242"/>
    </source>
</evidence>
<keyword evidence="6" id="KW-0963">Cytoplasm</keyword>
<dbReference type="InterPro" id="IPR006096">
    <property type="entry name" value="Glu/Leu/Phe/Val/Trp_DH_C"/>
</dbReference>
<dbReference type="InterPro" id="IPR006097">
    <property type="entry name" value="Glu/Leu/Phe/Val/Trp_DH_dimer"/>
</dbReference>
<dbReference type="GO" id="GO:0004353">
    <property type="term" value="F:glutamate dehydrogenase [NAD(P)+] activity"/>
    <property type="evidence" value="ECO:0007669"/>
    <property type="project" value="UniProtKB-EC"/>
</dbReference>
<dbReference type="CDD" id="cd01076">
    <property type="entry name" value="NAD_bind_1_Glu_DH"/>
    <property type="match status" value="1"/>
</dbReference>
<dbReference type="InterPro" id="IPR037059">
    <property type="entry name" value="RHD_DNA_bind_dom_sf"/>
</dbReference>
<keyword evidence="15" id="KW-0539">Nucleus</keyword>
<dbReference type="InterPro" id="IPR030492">
    <property type="entry name" value="RHD_CS"/>
</dbReference>
<evidence type="ECO:0000256" key="8">
    <source>
        <dbReference type="ARBA" id="ARBA00023002"/>
    </source>
</evidence>
<keyword evidence="9" id="KW-0805">Transcription regulation</keyword>
<feature type="region of interest" description="Disordered" evidence="19">
    <location>
        <begin position="1363"/>
        <end position="1385"/>
    </location>
</feature>
<dbReference type="EMBL" id="OZ035835">
    <property type="protein sequence ID" value="CAL1577748.1"/>
    <property type="molecule type" value="Genomic_DNA"/>
</dbReference>
<dbReference type="FunFam" id="3.40.50.720:FF:000100">
    <property type="entry name" value="Glutamate dehydrogenase 1, mitochondrial"/>
    <property type="match status" value="1"/>
</dbReference>
<dbReference type="SMART" id="SM00248">
    <property type="entry name" value="ANK"/>
    <property type="match status" value="6"/>
</dbReference>
<dbReference type="SUPFAM" id="SSF51735">
    <property type="entry name" value="NAD(P)-binding Rossmann-fold domains"/>
    <property type="match status" value="1"/>
</dbReference>
<dbReference type="InterPro" id="IPR046346">
    <property type="entry name" value="Aminoacid_DH-like_N_sf"/>
</dbReference>
<dbReference type="Pfam" id="PF12796">
    <property type="entry name" value="Ank_2"/>
    <property type="match status" value="1"/>
</dbReference>
<dbReference type="GO" id="GO:0000978">
    <property type="term" value="F:RNA polymerase II cis-regulatory region sequence-specific DNA binding"/>
    <property type="evidence" value="ECO:0007669"/>
    <property type="project" value="TreeGrafter"/>
</dbReference>
<keyword evidence="14" id="KW-0804">Transcription</keyword>
<evidence type="ECO:0000256" key="17">
    <source>
        <dbReference type="ARBA" id="ARBA00048577"/>
    </source>
</evidence>
<protein>
    <recommendedName>
        <fullName evidence="5">glutamate dehydrogenase [NAD(P)(+)]</fullName>
        <ecNumber evidence="5">1.4.1.3</ecNumber>
    </recommendedName>
</protein>
<organism evidence="21 22">
    <name type="scientific">Knipowitschia caucasica</name>
    <name type="common">Caucasian dwarf goby</name>
    <name type="synonym">Pomatoschistus caucasicus</name>
    <dbReference type="NCBI Taxonomy" id="637954"/>
    <lineage>
        <taxon>Eukaryota</taxon>
        <taxon>Metazoa</taxon>
        <taxon>Chordata</taxon>
        <taxon>Craniata</taxon>
        <taxon>Vertebrata</taxon>
        <taxon>Euteleostomi</taxon>
        <taxon>Actinopterygii</taxon>
        <taxon>Neopterygii</taxon>
        <taxon>Teleostei</taxon>
        <taxon>Neoteleostei</taxon>
        <taxon>Acanthomorphata</taxon>
        <taxon>Gobiaria</taxon>
        <taxon>Gobiiformes</taxon>
        <taxon>Gobioidei</taxon>
        <taxon>Gobiidae</taxon>
        <taxon>Gobiinae</taxon>
        <taxon>Knipowitschia</taxon>
    </lineage>
</organism>
<dbReference type="FunFam" id="1.10.287.140:FF:000001">
    <property type="entry name" value="Glutamate dehydrogenase 1, mitochondrial"/>
    <property type="match status" value="1"/>
</dbReference>
<keyword evidence="13" id="KW-0010">Activator</keyword>
<feature type="repeat" description="ANK" evidence="18">
    <location>
        <begin position="1140"/>
        <end position="1172"/>
    </location>
</feature>
<dbReference type="CDD" id="cd01177">
    <property type="entry name" value="IPT_NFkappaB"/>
    <property type="match status" value="1"/>
</dbReference>
<dbReference type="GO" id="GO:0007399">
    <property type="term" value="P:nervous system development"/>
    <property type="evidence" value="ECO:0007669"/>
    <property type="project" value="UniProtKB-ARBA"/>
</dbReference>
<dbReference type="Pfam" id="PF16179">
    <property type="entry name" value="RHD_dimer"/>
    <property type="match status" value="1"/>
</dbReference>
<sequence>MYRYFGELVSRGLGVVPGLSADCVPAAACAMRRSYSQCVDPNDDPNFFTMVEGFFDRGAAIVEDKLVEDLKTRETLEMKTKRVRGILKIIKPCNHVLSLSFPIRRDNGEWEVIEAYRAQHSQHRTPCKGGIRYSTDVSVDEVKALASLMTYKCAVVDVPFGGAKAGVKINPKKYSDTELEKITRRFTVELAKKGFIGPGIDVPAPDMSTGEREMSWIADTFATTMGHYDINAHACVTGKPISQGGIHGRISATGRGVFHGIENFINEAAYMSQLGISPGFQDKTFVIQGFGNVGLHTMRYLHRFGAKCVGVGEIDGSIWNPKGIDPKELEDYKLANGTIVGFPNSTPYEGSILEADCHILIPAAGEKQLTKSNAHKIKAKIIAEGANGPTTPEADRIFLERNILVLPDMYLNAGGVTVSYFEWLKNLNHVSYGRLTFKYDRDSNYHLLMSVQESLERKFGKHGGAIPVVPTSEFQARISGASEKDIVHSGLAFTMERSARQIMRTANKHNLGLDLRTAAYVNAIEKVFKVYTLMTLHSHNNSIKMDTDVQTATQVFTASTGPVAGEEAQIGCFRARELHMWPAKAVAHNSSARSSADRCFDFFDQDTVGVMAGALRMTEGQLLNIYDNDPFHFMTPYEYIPPVEIKTEPYIPETAHGPYIQIIEEPKQRGFRFRYECEGPSHGGLPGASSEKNRRTYPTVKISNYVGHARVEVQLVTHSDPPRVHAHSLVGRHCNESGTCTLDIGPNDLTASFSNLGILHVTKKGVVEILCRRLKEEKRRQKGAVLHQLSDSEDISCLKEAKELGRTMDLNIVRLKFTAYLQDSNGGFTRALKPVVSNPIYDSKSPNASNLKITRMDKTCGSVLGGDEIFLLCDKVQKDDIEIRFYEDDEGGWEAFGDFSPTDVHKQYAIVFKTPPYHSAEIERPVTVFLQLKRKKAGDRSDPKHFTYIPQVQDKEEVLRKKQKPLPHYENWRSGGRGGGAEGFGGGASGAGGGGGFQFCQQMNGGGSFPMGGFTGFSGGAQMSTSSLSDSPQSEKNTKQPAGQTDSLLQQRLFQLAVSLQSKESQSARQTAAALLHYCSSGDVRVLLSIQRHLCGIQDSNGDTPLHLAVIHQQSGVIQQLVHTLISGQQQNLLNTANHLRQTPLHLAVSSGQVAAVELLLRAGADLSLVDREGRSALHLAALSGDTSVLRAVLAHLPEQQAHLVNTPDYHGLQPLHLCVRRDGERCLRLLVGSGAKINAPEQKSGSTALHLAVTANLFKVACTLITELKADVNCCTFGGNTPLHFAASQGSPTLCSMLIAAGADKNLQNDEPLDFSSSSDEELDEGDKEQTEFVSQSKSSHKRRAGHTPLDLAMCQKVRNLLTPKPDKPSSRQSTKKAKQSSEVVSGLNCDTLTRLMEVLSVQEVPWRKLAEKLGMMTLTHLYEDSPTPCHQLLQHYQLGGGPVEGLVEAFQSLGVTEGVRLLRDSQSWEDKHSTDTTVDSGFGSQAMEDEEQPVGL</sequence>
<keyword evidence="8" id="KW-0560">Oxidoreductase</keyword>
<keyword evidence="11" id="KW-0238">DNA-binding</keyword>
<evidence type="ECO:0000256" key="14">
    <source>
        <dbReference type="ARBA" id="ARBA00023163"/>
    </source>
</evidence>
<dbReference type="Pfam" id="PF00554">
    <property type="entry name" value="RHD_DNA_bind"/>
    <property type="match status" value="1"/>
</dbReference>
<evidence type="ECO:0000256" key="13">
    <source>
        <dbReference type="ARBA" id="ARBA00023159"/>
    </source>
</evidence>
<evidence type="ECO:0000256" key="7">
    <source>
        <dbReference type="ARBA" id="ARBA00022737"/>
    </source>
</evidence>
<feature type="region of interest" description="Disordered" evidence="19">
    <location>
        <begin position="1014"/>
        <end position="1044"/>
    </location>
</feature>
<feature type="compositionally biased region" description="Polar residues" evidence="19">
    <location>
        <begin position="1021"/>
        <end position="1044"/>
    </location>
</feature>
<evidence type="ECO:0000256" key="4">
    <source>
        <dbReference type="ARBA" id="ARBA00006382"/>
    </source>
</evidence>
<dbReference type="Gene3D" id="1.10.287.140">
    <property type="match status" value="1"/>
</dbReference>
<dbReference type="Pfam" id="PF00208">
    <property type="entry name" value="ELFV_dehydrog"/>
    <property type="match status" value="1"/>
</dbReference>
<dbReference type="InterPro" id="IPR008967">
    <property type="entry name" value="p53-like_TF_DNA-bd_sf"/>
</dbReference>
<feature type="compositionally biased region" description="Basic and acidic residues" evidence="19">
    <location>
        <begin position="1467"/>
        <end position="1476"/>
    </location>
</feature>
<dbReference type="FunFam" id="2.60.40.340:FF:000004">
    <property type="entry name" value="Nuclear factor NF-kappa-B p105 subunit isoform 1"/>
    <property type="match status" value="1"/>
</dbReference>
<dbReference type="GO" id="GO:0000981">
    <property type="term" value="F:DNA-binding transcription factor activity, RNA polymerase II-specific"/>
    <property type="evidence" value="ECO:0007669"/>
    <property type="project" value="TreeGrafter"/>
</dbReference>
<gene>
    <name evidence="21" type="ORF">KC01_LOCUS9050</name>
</gene>
<dbReference type="PROSITE" id="PS50254">
    <property type="entry name" value="REL_2"/>
    <property type="match status" value="1"/>
</dbReference>
<evidence type="ECO:0000313" key="22">
    <source>
        <dbReference type="Proteomes" id="UP001497482"/>
    </source>
</evidence>
<accession>A0AAV2JNJ9</accession>
<dbReference type="SUPFAM" id="SSF47986">
    <property type="entry name" value="DEATH domain"/>
    <property type="match status" value="1"/>
</dbReference>
<feature type="region of interest" description="Disordered" evidence="19">
    <location>
        <begin position="1467"/>
        <end position="1498"/>
    </location>
</feature>
<dbReference type="InterPro" id="IPR013783">
    <property type="entry name" value="Ig-like_fold"/>
</dbReference>
<dbReference type="InterPro" id="IPR011539">
    <property type="entry name" value="RHD_DNA_bind_dom"/>
</dbReference>
<feature type="repeat" description="ANK" evidence="18">
    <location>
        <begin position="1101"/>
        <end position="1122"/>
    </location>
</feature>
<evidence type="ECO:0000256" key="2">
    <source>
        <dbReference type="ARBA" id="ARBA00004173"/>
    </source>
</evidence>
<evidence type="ECO:0000256" key="3">
    <source>
        <dbReference type="ARBA" id="ARBA00004496"/>
    </source>
</evidence>
<dbReference type="InterPro" id="IPR036291">
    <property type="entry name" value="NAD(P)-bd_dom_sf"/>
</dbReference>
<dbReference type="Proteomes" id="UP001497482">
    <property type="component" value="Chromosome 13"/>
</dbReference>
<dbReference type="GO" id="GO:0005634">
    <property type="term" value="C:nucleus"/>
    <property type="evidence" value="ECO:0007669"/>
    <property type="project" value="UniProtKB-SubCell"/>
</dbReference>
<evidence type="ECO:0000256" key="1">
    <source>
        <dbReference type="ARBA" id="ARBA00004123"/>
    </source>
</evidence>
<evidence type="ECO:0000256" key="16">
    <source>
        <dbReference type="ARBA" id="ARBA00047867"/>
    </source>
</evidence>
<dbReference type="Gene3D" id="3.40.50.10860">
    <property type="entry name" value="Leucine Dehydrogenase, chain A, domain 1"/>
    <property type="match status" value="1"/>
</dbReference>
<dbReference type="InterPro" id="IPR011029">
    <property type="entry name" value="DEATH-like_dom_sf"/>
</dbReference>
<dbReference type="GO" id="GO:0005739">
    <property type="term" value="C:mitochondrion"/>
    <property type="evidence" value="ECO:0007669"/>
    <property type="project" value="UniProtKB-SubCell"/>
</dbReference>
<dbReference type="Gene3D" id="3.40.50.720">
    <property type="entry name" value="NAD(P)-binding Rossmann-like Domain"/>
    <property type="match status" value="1"/>
</dbReference>
<feature type="repeat" description="ANK" evidence="18">
    <location>
        <begin position="1173"/>
        <end position="1194"/>
    </location>
</feature>
<dbReference type="PROSITE" id="PS50088">
    <property type="entry name" value="ANK_REPEAT"/>
    <property type="match status" value="5"/>
</dbReference>
<dbReference type="SUPFAM" id="SSF81296">
    <property type="entry name" value="E set domains"/>
    <property type="match status" value="1"/>
</dbReference>
<keyword evidence="12" id="KW-0496">Mitochondrion</keyword>
<dbReference type="PROSITE" id="PS50297">
    <property type="entry name" value="ANK_REP_REGION"/>
    <property type="match status" value="5"/>
</dbReference>
<keyword evidence="22" id="KW-1185">Reference proteome</keyword>
<feature type="repeat" description="ANK" evidence="18">
    <location>
        <begin position="1279"/>
        <end position="1311"/>
    </location>
</feature>
<evidence type="ECO:0000256" key="5">
    <source>
        <dbReference type="ARBA" id="ARBA00012889"/>
    </source>
</evidence>
<feature type="domain" description="RHD" evidence="20">
    <location>
        <begin position="655"/>
        <end position="847"/>
    </location>
</feature>
<keyword evidence="7" id="KW-0677">Repeat</keyword>
<feature type="region of interest" description="Disordered" evidence="19">
    <location>
        <begin position="968"/>
        <end position="987"/>
    </location>
</feature>
<dbReference type="Gene3D" id="1.10.533.10">
    <property type="entry name" value="Death Domain, Fas"/>
    <property type="match status" value="1"/>
</dbReference>
<evidence type="ECO:0000256" key="9">
    <source>
        <dbReference type="ARBA" id="ARBA00023015"/>
    </source>
</evidence>
<dbReference type="EC" id="1.4.1.3" evidence="5"/>
<dbReference type="SMART" id="SM00839">
    <property type="entry name" value="ELFV_dehydrog"/>
    <property type="match status" value="1"/>
</dbReference>
<comment type="catalytic activity">
    <reaction evidence="17">
        <text>L-glutamate + NADP(+) + H2O = 2-oxoglutarate + NH4(+) + NADPH + H(+)</text>
        <dbReference type="Rhea" id="RHEA:11612"/>
        <dbReference type="ChEBI" id="CHEBI:15377"/>
        <dbReference type="ChEBI" id="CHEBI:15378"/>
        <dbReference type="ChEBI" id="CHEBI:16810"/>
        <dbReference type="ChEBI" id="CHEBI:28938"/>
        <dbReference type="ChEBI" id="CHEBI:29985"/>
        <dbReference type="ChEBI" id="CHEBI:57783"/>
        <dbReference type="ChEBI" id="CHEBI:58349"/>
        <dbReference type="EC" id="1.4.1.3"/>
    </reaction>
</comment>
<dbReference type="Pfam" id="PF02812">
    <property type="entry name" value="ELFV_dehydrog_N"/>
    <property type="match status" value="1"/>
</dbReference>
<dbReference type="Gene3D" id="1.25.40.20">
    <property type="entry name" value="Ankyrin repeat-containing domain"/>
    <property type="match status" value="2"/>
</dbReference>
<dbReference type="GO" id="GO:0006520">
    <property type="term" value="P:amino acid metabolic process"/>
    <property type="evidence" value="ECO:0007669"/>
    <property type="project" value="InterPro"/>
</dbReference>
<reference evidence="21 22" key="1">
    <citation type="submission" date="2024-04" db="EMBL/GenBank/DDBJ databases">
        <authorList>
            <person name="Waldvogel A.-M."/>
            <person name="Schoenle A."/>
        </authorList>
    </citation>
    <scope>NUCLEOTIDE SEQUENCE [LARGE SCALE GENOMIC DNA]</scope>
</reference>
<dbReference type="InterPro" id="IPR036770">
    <property type="entry name" value="Ankyrin_rpt-contain_sf"/>
</dbReference>
<comment type="subcellular location">
    <subcellularLocation>
        <location evidence="3">Cytoplasm</location>
    </subcellularLocation>
    <subcellularLocation>
        <location evidence="2">Mitochondrion</location>
    </subcellularLocation>
    <subcellularLocation>
        <location evidence="1">Nucleus</location>
    </subcellularLocation>
</comment>
<dbReference type="InterPro" id="IPR002909">
    <property type="entry name" value="IPT_dom"/>
</dbReference>
<dbReference type="InterPro" id="IPR000451">
    <property type="entry name" value="NFkB/Dor"/>
</dbReference>
<proteinExistence type="inferred from homology"/>
<dbReference type="InterPro" id="IPR014756">
    <property type="entry name" value="Ig_E-set"/>
</dbReference>
<dbReference type="PANTHER" id="PTHR24169:SF21">
    <property type="entry name" value="NUCLEAR FACTOR NF-KAPPA-B P100 SUBUNIT"/>
    <property type="match status" value="1"/>
</dbReference>
<dbReference type="SUPFAM" id="SSF53223">
    <property type="entry name" value="Aminoacid dehydrogenase-like, N-terminal domain"/>
    <property type="match status" value="1"/>
</dbReference>
<name>A0AAV2JNJ9_KNICA</name>
<dbReference type="Pfam" id="PF00023">
    <property type="entry name" value="Ank"/>
    <property type="match status" value="2"/>
</dbReference>
<dbReference type="FunFam" id="3.40.50.10860:FF:000007">
    <property type="entry name" value="Glutamate dehydrogenase 1, mitochondrial"/>
    <property type="match status" value="1"/>
</dbReference>
<comment type="catalytic activity">
    <reaction evidence="16">
        <text>L-glutamate + NAD(+) + H2O = 2-oxoglutarate + NH4(+) + NADH + H(+)</text>
        <dbReference type="Rhea" id="RHEA:15133"/>
        <dbReference type="ChEBI" id="CHEBI:15377"/>
        <dbReference type="ChEBI" id="CHEBI:15378"/>
        <dbReference type="ChEBI" id="CHEBI:16810"/>
        <dbReference type="ChEBI" id="CHEBI:28938"/>
        <dbReference type="ChEBI" id="CHEBI:29985"/>
        <dbReference type="ChEBI" id="CHEBI:57540"/>
        <dbReference type="ChEBI" id="CHEBI:57945"/>
        <dbReference type="EC" id="1.4.1.3"/>
    </reaction>
</comment>
<dbReference type="SMART" id="SM00429">
    <property type="entry name" value="IPT"/>
    <property type="match status" value="1"/>
</dbReference>
<dbReference type="Gene3D" id="2.60.40.340">
    <property type="entry name" value="Rel homology domain (RHD), DNA-binding domain"/>
    <property type="match status" value="1"/>
</dbReference>
<dbReference type="PRINTS" id="PR00057">
    <property type="entry name" value="NFKBTNSCPFCT"/>
</dbReference>
<evidence type="ECO:0000313" key="21">
    <source>
        <dbReference type="EMBL" id="CAL1577748.1"/>
    </source>
</evidence>
<dbReference type="SUPFAM" id="SSF49417">
    <property type="entry name" value="p53-like transcription factors"/>
    <property type="match status" value="1"/>
</dbReference>
<feature type="compositionally biased region" description="Acidic residues" evidence="19">
    <location>
        <begin position="1489"/>
        <end position="1498"/>
    </location>
</feature>
<feature type="repeat" description="ANK" evidence="18">
    <location>
        <begin position="1211"/>
        <end position="1243"/>
    </location>
</feature>
<dbReference type="InterPro" id="IPR033922">
    <property type="entry name" value="NAD_bind_Glu_DH"/>
</dbReference>
<dbReference type="SUPFAM" id="SSF48403">
    <property type="entry name" value="Ankyrin repeat"/>
    <property type="match status" value="1"/>
</dbReference>
<evidence type="ECO:0000256" key="18">
    <source>
        <dbReference type="PROSITE-ProRule" id="PRU00023"/>
    </source>
</evidence>
<dbReference type="InterPro" id="IPR033524">
    <property type="entry name" value="Glu/Leu/Phe/Val_DH_AS"/>
</dbReference>
<evidence type="ECO:0000256" key="12">
    <source>
        <dbReference type="ARBA" id="ARBA00023128"/>
    </source>
</evidence>
<dbReference type="InterPro" id="IPR033926">
    <property type="entry name" value="IPT_NFkappaB"/>
</dbReference>
<dbReference type="InterPro" id="IPR032397">
    <property type="entry name" value="RHD_dimer"/>
</dbReference>
<keyword evidence="10 18" id="KW-0040">ANK repeat</keyword>
<dbReference type="InterPro" id="IPR002110">
    <property type="entry name" value="Ankyrin_rpt"/>
</dbReference>
<comment type="similarity">
    <text evidence="4">Belongs to the Glu/Leu/Phe/Val dehydrogenases family.</text>
</comment>
<feature type="compositionally biased region" description="Gly residues" evidence="19">
    <location>
        <begin position="975"/>
        <end position="987"/>
    </location>
</feature>
<evidence type="ECO:0000256" key="19">
    <source>
        <dbReference type="SAM" id="MobiDB-lite"/>
    </source>
</evidence>
<evidence type="ECO:0000256" key="10">
    <source>
        <dbReference type="ARBA" id="ARBA00023043"/>
    </source>
</evidence>
<evidence type="ECO:0000256" key="6">
    <source>
        <dbReference type="ARBA" id="ARBA00022490"/>
    </source>
</evidence>
<dbReference type="FunFam" id="2.60.40.10:FF:000046">
    <property type="entry name" value="Nuclear factor NF-kappa-B p105 subunit"/>
    <property type="match status" value="1"/>
</dbReference>
<dbReference type="PROSITE" id="PS00074">
    <property type="entry name" value="GLFV_DEHYDROGENASE"/>
    <property type="match status" value="1"/>
</dbReference>
<dbReference type="PROSITE" id="PS01204">
    <property type="entry name" value="REL_1"/>
    <property type="match status" value="1"/>
</dbReference>
<dbReference type="Gene3D" id="2.60.40.10">
    <property type="entry name" value="Immunoglobulins"/>
    <property type="match status" value="1"/>
</dbReference>
<evidence type="ECO:0000259" key="20">
    <source>
        <dbReference type="PROSITE" id="PS50254"/>
    </source>
</evidence>
<feature type="region of interest" description="Disordered" evidence="19">
    <location>
        <begin position="1310"/>
        <end position="1347"/>
    </location>
</feature>
<dbReference type="PANTHER" id="PTHR24169">
    <property type="entry name" value="NUCLEAR FACTOR NF-KAPPA-B PROTEIN"/>
    <property type="match status" value="1"/>
</dbReference>
<evidence type="ECO:0000256" key="11">
    <source>
        <dbReference type="ARBA" id="ARBA00023125"/>
    </source>
</evidence>